<proteinExistence type="predicted"/>
<organism evidence="1 2">
    <name type="scientific">Mycena albidolilacea</name>
    <dbReference type="NCBI Taxonomy" id="1033008"/>
    <lineage>
        <taxon>Eukaryota</taxon>
        <taxon>Fungi</taxon>
        <taxon>Dikarya</taxon>
        <taxon>Basidiomycota</taxon>
        <taxon>Agaricomycotina</taxon>
        <taxon>Agaricomycetes</taxon>
        <taxon>Agaricomycetidae</taxon>
        <taxon>Agaricales</taxon>
        <taxon>Marasmiineae</taxon>
        <taxon>Mycenaceae</taxon>
        <taxon>Mycena</taxon>
    </lineage>
</organism>
<keyword evidence="2" id="KW-1185">Reference proteome</keyword>
<comment type="caution">
    <text evidence="1">The sequence shown here is derived from an EMBL/GenBank/DDBJ whole genome shotgun (WGS) entry which is preliminary data.</text>
</comment>
<evidence type="ECO:0000313" key="2">
    <source>
        <dbReference type="Proteomes" id="UP001218218"/>
    </source>
</evidence>
<dbReference type="EMBL" id="JARIHO010000126">
    <property type="protein sequence ID" value="KAJ7301826.1"/>
    <property type="molecule type" value="Genomic_DNA"/>
</dbReference>
<dbReference type="Proteomes" id="UP001218218">
    <property type="component" value="Unassembled WGS sequence"/>
</dbReference>
<sequence>TSLKFLSTWVAWLASKQRFLLDLPWLTHSCAYVWLRATSSALVWIILGAVAGRSDLISRSRHPLRFTPPHHRDVFKPAPRNHDIARLPIRCPRGALRGHRYGCRSVLPHPCIPKPPTHRRGGWLRRKTLCRCSAGLGSQAEAFRRIPASAKGNARIGLGCNDADLCHTRSPRRIGSLLYGASCHNDTDALTRAFCASGTSGRRRAATAALGDRTVGSECSADESRV</sequence>
<accession>A0AAD7E7E8</accession>
<name>A0AAD7E7E8_9AGAR</name>
<reference evidence="1" key="1">
    <citation type="submission" date="2023-03" db="EMBL/GenBank/DDBJ databases">
        <title>Massive genome expansion in bonnet fungi (Mycena s.s.) driven by repeated elements and novel gene families across ecological guilds.</title>
        <authorList>
            <consortium name="Lawrence Berkeley National Laboratory"/>
            <person name="Harder C.B."/>
            <person name="Miyauchi S."/>
            <person name="Viragh M."/>
            <person name="Kuo A."/>
            <person name="Thoen E."/>
            <person name="Andreopoulos B."/>
            <person name="Lu D."/>
            <person name="Skrede I."/>
            <person name="Drula E."/>
            <person name="Henrissat B."/>
            <person name="Morin E."/>
            <person name="Kohler A."/>
            <person name="Barry K."/>
            <person name="LaButti K."/>
            <person name="Morin E."/>
            <person name="Salamov A."/>
            <person name="Lipzen A."/>
            <person name="Mereny Z."/>
            <person name="Hegedus B."/>
            <person name="Baldrian P."/>
            <person name="Stursova M."/>
            <person name="Weitz H."/>
            <person name="Taylor A."/>
            <person name="Grigoriev I.V."/>
            <person name="Nagy L.G."/>
            <person name="Martin F."/>
            <person name="Kauserud H."/>
        </authorList>
    </citation>
    <scope>NUCLEOTIDE SEQUENCE</scope>
    <source>
        <strain evidence="1">CBHHK002</strain>
    </source>
</reference>
<protein>
    <submittedName>
        <fullName evidence="1">Uncharacterized protein</fullName>
    </submittedName>
</protein>
<gene>
    <name evidence="1" type="ORF">DFH08DRAFT_95996</name>
</gene>
<evidence type="ECO:0000313" key="1">
    <source>
        <dbReference type="EMBL" id="KAJ7301826.1"/>
    </source>
</evidence>
<feature type="non-terminal residue" evidence="1">
    <location>
        <position position="226"/>
    </location>
</feature>
<dbReference type="AlphaFoldDB" id="A0AAD7E7E8"/>